<dbReference type="RefSeq" id="WP_131451945.1">
    <property type="nucleotide sequence ID" value="NZ_BMJK01000001.1"/>
</dbReference>
<dbReference type="SMART" id="SM00954">
    <property type="entry name" value="RelA_SpoT"/>
    <property type="match status" value="1"/>
</dbReference>
<comment type="caution">
    <text evidence="2">The sequence shown here is derived from an EMBL/GenBank/DDBJ whole genome shotgun (WGS) entry which is preliminary data.</text>
</comment>
<dbReference type="InterPro" id="IPR007685">
    <property type="entry name" value="RelA_SpoT"/>
</dbReference>
<keyword evidence="3" id="KW-1185">Reference proteome</keyword>
<dbReference type="OrthoDB" id="9801824at2"/>
<accession>A0A845A0S8</accession>
<dbReference type="EMBL" id="WTYH01000001">
    <property type="protein sequence ID" value="MXO92577.1"/>
    <property type="molecule type" value="Genomic_DNA"/>
</dbReference>
<evidence type="ECO:0000313" key="2">
    <source>
        <dbReference type="EMBL" id="MXO92577.1"/>
    </source>
</evidence>
<organism evidence="2 3">
    <name type="scientific">Aurantiacibacter arachoides</name>
    <dbReference type="NCBI Taxonomy" id="1850444"/>
    <lineage>
        <taxon>Bacteria</taxon>
        <taxon>Pseudomonadati</taxon>
        <taxon>Pseudomonadota</taxon>
        <taxon>Alphaproteobacteria</taxon>
        <taxon>Sphingomonadales</taxon>
        <taxon>Erythrobacteraceae</taxon>
        <taxon>Aurantiacibacter</taxon>
    </lineage>
</organism>
<dbReference type="InterPro" id="IPR043519">
    <property type="entry name" value="NT_sf"/>
</dbReference>
<dbReference type="AlphaFoldDB" id="A0A845A0S8"/>
<dbReference type="Gene3D" id="3.30.460.10">
    <property type="entry name" value="Beta Polymerase, domain 2"/>
    <property type="match status" value="1"/>
</dbReference>
<dbReference type="PANTHER" id="PTHR41773">
    <property type="entry name" value="GTP PYROPHOSPHATASE-RELATED"/>
    <property type="match status" value="1"/>
</dbReference>
<gene>
    <name evidence="2" type="ORF">GRI62_03025</name>
</gene>
<evidence type="ECO:0000313" key="3">
    <source>
        <dbReference type="Proteomes" id="UP000460626"/>
    </source>
</evidence>
<dbReference type="Pfam" id="PF04607">
    <property type="entry name" value="RelA_SpoT"/>
    <property type="match status" value="1"/>
</dbReference>
<dbReference type="SUPFAM" id="SSF81301">
    <property type="entry name" value="Nucleotidyltransferase"/>
    <property type="match status" value="1"/>
</dbReference>
<proteinExistence type="predicted"/>
<dbReference type="Proteomes" id="UP000460626">
    <property type="component" value="Unassembled WGS sequence"/>
</dbReference>
<protein>
    <submittedName>
        <fullName evidence="2">RelA/SpoT family protein</fullName>
    </submittedName>
</protein>
<name>A0A845A0S8_9SPHN</name>
<reference evidence="2 3" key="1">
    <citation type="submission" date="2019-12" db="EMBL/GenBank/DDBJ databases">
        <title>Genomic-based taxomic classification of the family Erythrobacteraceae.</title>
        <authorList>
            <person name="Xu L."/>
        </authorList>
    </citation>
    <scope>NUCLEOTIDE SEQUENCE [LARGE SCALE GENOMIC DNA]</scope>
    <source>
        <strain evidence="2 3">RC4-10-4</strain>
    </source>
</reference>
<dbReference type="CDD" id="cd05399">
    <property type="entry name" value="NT_Rel-Spo_like"/>
    <property type="match status" value="1"/>
</dbReference>
<dbReference type="PANTHER" id="PTHR41773:SF1">
    <property type="entry name" value="RELA_SPOT DOMAIN-CONTAINING PROTEIN"/>
    <property type="match status" value="1"/>
</dbReference>
<sequence>MTKEDAFLARWQDERAAYLAWGQHVSSVISEALIPVIAPISVGYFLKAPLAPRLKDDQKLVEKAFYRNKSYADPYADITDKVGTRFVVLLGTQVKIVTEVLEGVEGWTWSRDRDYEEEQSRNPVAFEYAAVHFVVRPSFDTLVGDTLVPAGTPCEVQVKTILQHAYSELTHDTIYKPQIEATPVMQRNAAKAMALLEATNDYFERVATDVATALSTVRDITNELSTVYRDVIGLEPSPTVLEGLLLEAYESTAEGDYADRARAMLRERPFLIDRIKAKVAERNPIFSQPAVLLAYMDVVDLGKRALRRWPLTPAEMEPILSDLGQTIH</sequence>
<feature type="domain" description="RelA/SpoT" evidence="1">
    <location>
        <begin position="52"/>
        <end position="181"/>
    </location>
</feature>
<evidence type="ECO:0000259" key="1">
    <source>
        <dbReference type="SMART" id="SM00954"/>
    </source>
</evidence>
<dbReference type="GO" id="GO:0015969">
    <property type="term" value="P:guanosine tetraphosphate metabolic process"/>
    <property type="evidence" value="ECO:0007669"/>
    <property type="project" value="InterPro"/>
</dbReference>